<evidence type="ECO:0000259" key="2">
    <source>
        <dbReference type="Pfam" id="PF00005"/>
    </source>
</evidence>
<sequence>MEKALGKNLPQMELRFQDMSISADIMVKDESDITVELPTLTNVIKTGFREIRSSTLVVKKQVLKNVSGVFKPGTITLVLGQPGSGKSSLMKLLSGRFLWWVSQMNTKMGELALPSRLCLVY</sequence>
<dbReference type="GO" id="GO:0016887">
    <property type="term" value="F:ATP hydrolysis activity"/>
    <property type="evidence" value="ECO:0007669"/>
    <property type="project" value="InterPro"/>
</dbReference>
<dbReference type="Proteomes" id="UP000054423">
    <property type="component" value="Unassembled WGS sequence"/>
</dbReference>
<protein>
    <recommendedName>
        <fullName evidence="2">ABC transporter domain-containing protein</fullName>
    </recommendedName>
</protein>
<dbReference type="PANTHER" id="PTHR19241">
    <property type="entry name" value="ATP-BINDING CASSETTE TRANSPORTER"/>
    <property type="match status" value="1"/>
</dbReference>
<feature type="domain" description="ABC transporter" evidence="2">
    <location>
        <begin position="63"/>
        <end position="97"/>
    </location>
</feature>
<evidence type="ECO:0000256" key="1">
    <source>
        <dbReference type="ARBA" id="ARBA00022448"/>
    </source>
</evidence>
<dbReference type="SUPFAM" id="SSF52540">
    <property type="entry name" value="P-loop containing nucleoside triphosphate hydrolases"/>
    <property type="match status" value="1"/>
</dbReference>
<dbReference type="InterPro" id="IPR027417">
    <property type="entry name" value="P-loop_NTPase"/>
</dbReference>
<proteinExistence type="predicted"/>
<dbReference type="AlphaFoldDB" id="W2LYR0"/>
<organism evidence="3">
    <name type="scientific">Phytophthora nicotianae</name>
    <name type="common">Potato buckeye rot agent</name>
    <name type="synonym">Phytophthora parasitica</name>
    <dbReference type="NCBI Taxonomy" id="4792"/>
    <lineage>
        <taxon>Eukaryota</taxon>
        <taxon>Sar</taxon>
        <taxon>Stramenopiles</taxon>
        <taxon>Oomycota</taxon>
        <taxon>Peronosporomycetes</taxon>
        <taxon>Peronosporales</taxon>
        <taxon>Peronosporaceae</taxon>
        <taxon>Phytophthora</taxon>
    </lineage>
</organism>
<accession>W2LYR0</accession>
<dbReference type="EMBL" id="KI677597">
    <property type="protein sequence ID" value="ETM01800.1"/>
    <property type="molecule type" value="Genomic_DNA"/>
</dbReference>
<dbReference type="OrthoDB" id="66620at2759"/>
<dbReference type="Pfam" id="PF00005">
    <property type="entry name" value="ABC_tran"/>
    <property type="match status" value="1"/>
</dbReference>
<dbReference type="GO" id="GO:0005524">
    <property type="term" value="F:ATP binding"/>
    <property type="evidence" value="ECO:0007669"/>
    <property type="project" value="InterPro"/>
</dbReference>
<dbReference type="Gene3D" id="3.40.50.300">
    <property type="entry name" value="P-loop containing nucleotide triphosphate hydrolases"/>
    <property type="match status" value="1"/>
</dbReference>
<name>W2LYR0_PHYNI</name>
<gene>
    <name evidence="3" type="ORF">L917_01647</name>
</gene>
<reference evidence="3" key="1">
    <citation type="submission" date="2013-11" db="EMBL/GenBank/DDBJ databases">
        <title>The Genome Sequence of Phytophthora parasitica CHvinca01.</title>
        <authorList>
            <consortium name="The Broad Institute Genomics Platform"/>
            <person name="Russ C."/>
            <person name="Tyler B."/>
            <person name="Panabieres F."/>
            <person name="Shan W."/>
            <person name="Tripathy S."/>
            <person name="Grunwald N."/>
            <person name="Machado M."/>
            <person name="Johnson C.S."/>
            <person name="Arredondo F."/>
            <person name="Hong C."/>
            <person name="Coffey M."/>
            <person name="Young S.K."/>
            <person name="Zeng Q."/>
            <person name="Gargeya S."/>
            <person name="Fitzgerald M."/>
            <person name="Abouelleil A."/>
            <person name="Alvarado L."/>
            <person name="Chapman S.B."/>
            <person name="Gainer-Dewar J."/>
            <person name="Goldberg J."/>
            <person name="Griggs A."/>
            <person name="Gujja S."/>
            <person name="Hansen M."/>
            <person name="Howarth C."/>
            <person name="Imamovic A."/>
            <person name="Ireland A."/>
            <person name="Larimer J."/>
            <person name="McCowan C."/>
            <person name="Murphy C."/>
            <person name="Pearson M."/>
            <person name="Poon T.W."/>
            <person name="Priest M."/>
            <person name="Roberts A."/>
            <person name="Saif S."/>
            <person name="Shea T."/>
            <person name="Sykes S."/>
            <person name="Wortman J."/>
            <person name="Nusbaum C."/>
            <person name="Birren B."/>
        </authorList>
    </citation>
    <scope>NUCLEOTIDE SEQUENCE [LARGE SCALE GENOMIC DNA]</scope>
    <source>
        <strain evidence="3">CHvinca01</strain>
    </source>
</reference>
<dbReference type="VEuPathDB" id="FungiDB:PPTG_06900"/>
<evidence type="ECO:0000313" key="3">
    <source>
        <dbReference type="EMBL" id="ETM01800.1"/>
    </source>
</evidence>
<keyword evidence="1" id="KW-0813">Transport</keyword>
<dbReference type="InterPro" id="IPR003439">
    <property type="entry name" value="ABC_transporter-like_ATP-bd"/>
</dbReference>